<dbReference type="SUPFAM" id="SSF56801">
    <property type="entry name" value="Acetyl-CoA synthetase-like"/>
    <property type="match status" value="1"/>
</dbReference>
<organism evidence="6 7">
    <name type="scientific">Russula ochroleuca</name>
    <dbReference type="NCBI Taxonomy" id="152965"/>
    <lineage>
        <taxon>Eukaryota</taxon>
        <taxon>Fungi</taxon>
        <taxon>Dikarya</taxon>
        <taxon>Basidiomycota</taxon>
        <taxon>Agaricomycotina</taxon>
        <taxon>Agaricomycetes</taxon>
        <taxon>Russulales</taxon>
        <taxon>Russulaceae</taxon>
        <taxon>Russula</taxon>
    </lineage>
</organism>
<reference evidence="6" key="2">
    <citation type="journal article" date="2020" name="Nat. Commun.">
        <title>Large-scale genome sequencing of mycorrhizal fungi provides insights into the early evolution of symbiotic traits.</title>
        <authorList>
            <person name="Miyauchi S."/>
            <person name="Kiss E."/>
            <person name="Kuo A."/>
            <person name="Drula E."/>
            <person name="Kohler A."/>
            <person name="Sanchez-Garcia M."/>
            <person name="Morin E."/>
            <person name="Andreopoulos B."/>
            <person name="Barry K.W."/>
            <person name="Bonito G."/>
            <person name="Buee M."/>
            <person name="Carver A."/>
            <person name="Chen C."/>
            <person name="Cichocki N."/>
            <person name="Clum A."/>
            <person name="Culley D."/>
            <person name="Crous P.W."/>
            <person name="Fauchery L."/>
            <person name="Girlanda M."/>
            <person name="Hayes R.D."/>
            <person name="Keri Z."/>
            <person name="LaButti K."/>
            <person name="Lipzen A."/>
            <person name="Lombard V."/>
            <person name="Magnuson J."/>
            <person name="Maillard F."/>
            <person name="Murat C."/>
            <person name="Nolan M."/>
            <person name="Ohm R.A."/>
            <person name="Pangilinan J."/>
            <person name="Pereira M.F."/>
            <person name="Perotto S."/>
            <person name="Peter M."/>
            <person name="Pfister S."/>
            <person name="Riley R."/>
            <person name="Sitrit Y."/>
            <person name="Stielow J.B."/>
            <person name="Szollosi G."/>
            <person name="Zifcakova L."/>
            <person name="Stursova M."/>
            <person name="Spatafora J.W."/>
            <person name="Tedersoo L."/>
            <person name="Vaario L.M."/>
            <person name="Yamada A."/>
            <person name="Yan M."/>
            <person name="Wang P."/>
            <person name="Xu J."/>
            <person name="Bruns T."/>
            <person name="Baldrian P."/>
            <person name="Vilgalys R."/>
            <person name="Dunand C."/>
            <person name="Henrissat B."/>
            <person name="Grigoriev I.V."/>
            <person name="Hibbett D."/>
            <person name="Nagy L.G."/>
            <person name="Martin F.M."/>
        </authorList>
    </citation>
    <scope>NUCLEOTIDE SEQUENCE</scope>
    <source>
        <strain evidence="6">Prilba</strain>
    </source>
</reference>
<dbReference type="PANTHER" id="PTHR24096:SF149">
    <property type="entry name" value="AMP-BINDING DOMAIN-CONTAINING PROTEIN-RELATED"/>
    <property type="match status" value="1"/>
</dbReference>
<comment type="similarity">
    <text evidence="1">Belongs to the ATP-dependent AMP-binding enzyme family.</text>
</comment>
<evidence type="ECO:0000259" key="5">
    <source>
        <dbReference type="Pfam" id="PF13193"/>
    </source>
</evidence>
<keyword evidence="3" id="KW-0472">Membrane</keyword>
<dbReference type="InterPro" id="IPR045851">
    <property type="entry name" value="AMP-bd_C_sf"/>
</dbReference>
<dbReference type="InterPro" id="IPR000873">
    <property type="entry name" value="AMP-dep_synth/lig_dom"/>
</dbReference>
<dbReference type="Proteomes" id="UP000759537">
    <property type="component" value="Unassembled WGS sequence"/>
</dbReference>
<dbReference type="OrthoDB" id="1898221at2759"/>
<dbReference type="CDD" id="cd05911">
    <property type="entry name" value="Firefly_Luc_like"/>
    <property type="match status" value="1"/>
</dbReference>
<dbReference type="Pfam" id="PF00501">
    <property type="entry name" value="AMP-binding"/>
    <property type="match status" value="1"/>
</dbReference>
<dbReference type="GO" id="GO:0016405">
    <property type="term" value="F:CoA-ligase activity"/>
    <property type="evidence" value="ECO:0007669"/>
    <property type="project" value="TreeGrafter"/>
</dbReference>
<evidence type="ECO:0000259" key="4">
    <source>
        <dbReference type="Pfam" id="PF00501"/>
    </source>
</evidence>
<sequence>MTFHERRELLLLPSIVFSLARVVRPKGTVNLRLHGTPRAQIIRNTHTFTQPVCSSHMPSTIYTSPSPTFQLPSESLWTFIFHTTRHDPNLPAFIEAATGRVLSRADLRNLSLEFAHGIHTHLPQGSRLFRGDTAMIFSPNSFAWPIALFGLLAGGVRSTLANSAYTPTELAFQYNDSRARVVFSHPDLVPTVFSMFKHIGVSEDEARRRLVVLDLDGRGAEVARKVGVLGLADLLGHGTLPEEEKFPGSQAGETQLLCYSSGTTGKPKGVETTHRNLTSILPMTMAIHAPLLPRRDVALGVLPYYHIYGVVMLVLYPLFCGFPVVILPKFDPDQFCRAIERYKVTAGYVVPPILLALAHHPATNKYDLRSLKLLTSGAAPLSAGVVDLAVKKLRSVGATVAINQGYGLTETSPVTHLLPAEDTLRKIGSIGLLLPNLEARLIAGDEDSIVDAAPGEPGELWVRGPTVMKGYLNNPTATTNSITTDRWFKTGDIAIRDGEGYYKIVDRKGELIKYKGFQVPPAELESVLLQHPEVVDAAVIGVDDPAQATELPRAYIVHKAGATDAPKSFPRDVQLWIEANVANHKFLRGGVVIIDAIPKSAAGKILRRELRERAKLELRTNTSYKTRL</sequence>
<dbReference type="InterPro" id="IPR042099">
    <property type="entry name" value="ANL_N_sf"/>
</dbReference>
<dbReference type="Pfam" id="PF13193">
    <property type="entry name" value="AMP-binding_C"/>
    <property type="match status" value="1"/>
</dbReference>
<keyword evidence="3" id="KW-0812">Transmembrane</keyword>
<dbReference type="InterPro" id="IPR025110">
    <property type="entry name" value="AMP-bd_C"/>
</dbReference>
<evidence type="ECO:0000256" key="3">
    <source>
        <dbReference type="SAM" id="Phobius"/>
    </source>
</evidence>
<evidence type="ECO:0000313" key="6">
    <source>
        <dbReference type="EMBL" id="KAF8483354.1"/>
    </source>
</evidence>
<keyword evidence="2" id="KW-0436">Ligase</keyword>
<name>A0A9P5N0D0_9AGAM</name>
<evidence type="ECO:0000256" key="1">
    <source>
        <dbReference type="ARBA" id="ARBA00006432"/>
    </source>
</evidence>
<evidence type="ECO:0000313" key="7">
    <source>
        <dbReference type="Proteomes" id="UP000759537"/>
    </source>
</evidence>
<dbReference type="InterPro" id="IPR020845">
    <property type="entry name" value="AMP-binding_CS"/>
</dbReference>
<dbReference type="EMBL" id="WHVB01000004">
    <property type="protein sequence ID" value="KAF8483354.1"/>
    <property type="molecule type" value="Genomic_DNA"/>
</dbReference>
<feature type="domain" description="AMP-binding enzyme C-terminal" evidence="5">
    <location>
        <begin position="523"/>
        <end position="604"/>
    </location>
</feature>
<reference evidence="6" key="1">
    <citation type="submission" date="2019-10" db="EMBL/GenBank/DDBJ databases">
        <authorList>
            <consortium name="DOE Joint Genome Institute"/>
            <person name="Kuo A."/>
            <person name="Miyauchi S."/>
            <person name="Kiss E."/>
            <person name="Drula E."/>
            <person name="Kohler A."/>
            <person name="Sanchez-Garcia M."/>
            <person name="Andreopoulos B."/>
            <person name="Barry K.W."/>
            <person name="Bonito G."/>
            <person name="Buee M."/>
            <person name="Carver A."/>
            <person name="Chen C."/>
            <person name="Cichocki N."/>
            <person name="Clum A."/>
            <person name="Culley D."/>
            <person name="Crous P.W."/>
            <person name="Fauchery L."/>
            <person name="Girlanda M."/>
            <person name="Hayes R."/>
            <person name="Keri Z."/>
            <person name="LaButti K."/>
            <person name="Lipzen A."/>
            <person name="Lombard V."/>
            <person name="Magnuson J."/>
            <person name="Maillard F."/>
            <person name="Morin E."/>
            <person name="Murat C."/>
            <person name="Nolan M."/>
            <person name="Ohm R."/>
            <person name="Pangilinan J."/>
            <person name="Pereira M."/>
            <person name="Perotto S."/>
            <person name="Peter M."/>
            <person name="Riley R."/>
            <person name="Sitrit Y."/>
            <person name="Stielow B."/>
            <person name="Szollosi G."/>
            <person name="Zifcakova L."/>
            <person name="Stursova M."/>
            <person name="Spatafora J.W."/>
            <person name="Tedersoo L."/>
            <person name="Vaario L.-M."/>
            <person name="Yamada A."/>
            <person name="Yan M."/>
            <person name="Wang P."/>
            <person name="Xu J."/>
            <person name="Bruns T."/>
            <person name="Baldrian P."/>
            <person name="Vilgalys R."/>
            <person name="Henrissat B."/>
            <person name="Grigoriev I.V."/>
            <person name="Hibbett D."/>
            <person name="Nagy L.G."/>
            <person name="Martin F.M."/>
        </authorList>
    </citation>
    <scope>NUCLEOTIDE SEQUENCE</scope>
    <source>
        <strain evidence="6">Prilba</strain>
    </source>
</reference>
<dbReference type="PROSITE" id="PS00455">
    <property type="entry name" value="AMP_BINDING"/>
    <property type="match status" value="1"/>
</dbReference>
<protein>
    <submittedName>
        <fullName evidence="6">AMP binding protein</fullName>
    </submittedName>
</protein>
<dbReference type="Gene3D" id="3.40.50.12780">
    <property type="entry name" value="N-terminal domain of ligase-like"/>
    <property type="match status" value="1"/>
</dbReference>
<proteinExistence type="inferred from homology"/>
<feature type="domain" description="AMP-dependent synthetase/ligase" evidence="4">
    <location>
        <begin position="83"/>
        <end position="472"/>
    </location>
</feature>
<gene>
    <name evidence="6" type="ORF">DFH94DRAFT_721147</name>
</gene>
<accession>A0A9P5N0D0</accession>
<keyword evidence="3" id="KW-1133">Transmembrane helix</keyword>
<keyword evidence="7" id="KW-1185">Reference proteome</keyword>
<dbReference type="AlphaFoldDB" id="A0A9P5N0D0"/>
<feature type="transmembrane region" description="Helical" evidence="3">
    <location>
        <begin position="305"/>
        <end position="327"/>
    </location>
</feature>
<dbReference type="Gene3D" id="3.30.300.30">
    <property type="match status" value="1"/>
</dbReference>
<comment type="caution">
    <text evidence="6">The sequence shown here is derived from an EMBL/GenBank/DDBJ whole genome shotgun (WGS) entry which is preliminary data.</text>
</comment>
<evidence type="ECO:0000256" key="2">
    <source>
        <dbReference type="ARBA" id="ARBA00022598"/>
    </source>
</evidence>
<dbReference type="PANTHER" id="PTHR24096">
    <property type="entry name" value="LONG-CHAIN-FATTY-ACID--COA LIGASE"/>
    <property type="match status" value="1"/>
</dbReference>